<sequence>MLTRLEIAELLDEDSECAIARSVGDNLVLDGGNSRLCRELSLLDLVLANGGRSKRRCPKEINS</sequence>
<name>A0AAD0P4B0_MYCLR</name>
<dbReference type="AlphaFoldDB" id="A0AAD0P4B0"/>
<gene>
    <name evidence="1" type="ORF">DIJ64_00550</name>
</gene>
<dbReference type="EMBL" id="CP029543">
    <property type="protein sequence ID" value="AWV47105.1"/>
    <property type="molecule type" value="Genomic_DNA"/>
</dbReference>
<proteinExistence type="predicted"/>
<accession>A0AAD0P4B0</accession>
<evidence type="ECO:0000313" key="1">
    <source>
        <dbReference type="EMBL" id="AWV47105.1"/>
    </source>
</evidence>
<dbReference type="Proteomes" id="UP000249682">
    <property type="component" value="Chromosome"/>
</dbReference>
<evidence type="ECO:0000313" key="2">
    <source>
        <dbReference type="Proteomes" id="UP000249682"/>
    </source>
</evidence>
<protein>
    <submittedName>
        <fullName evidence="1">Uncharacterized protein</fullName>
    </submittedName>
</protein>
<reference evidence="1 2" key="1">
    <citation type="submission" date="2018-05" db="EMBL/GenBank/DDBJ databases">
        <title>Evolution of small genomes with special reference to Mycobacterium leprae.</title>
        <authorList>
            <person name="Mohanty P.S."/>
            <person name="Bansal A.K."/>
            <person name="Gupta U.D."/>
            <person name="Naaz F."/>
            <person name="Dwivedi V.D."/>
            <person name="Singh H."/>
            <person name="Gupta G."/>
            <person name="Sharma S."/>
            <person name="Arora M."/>
        </authorList>
    </citation>
    <scope>NUCLEOTIDE SEQUENCE [LARGE SCALE GENOMIC DNA]</scope>
    <source>
        <strain evidence="1 2">MRHRU-235-G</strain>
    </source>
</reference>
<organism evidence="1 2">
    <name type="scientific">Mycobacterium leprae</name>
    <dbReference type="NCBI Taxonomy" id="1769"/>
    <lineage>
        <taxon>Bacteria</taxon>
        <taxon>Bacillati</taxon>
        <taxon>Actinomycetota</taxon>
        <taxon>Actinomycetes</taxon>
        <taxon>Mycobacteriales</taxon>
        <taxon>Mycobacteriaceae</taxon>
        <taxon>Mycobacterium</taxon>
    </lineage>
</organism>